<evidence type="ECO:0000256" key="4">
    <source>
        <dbReference type="ARBA" id="ARBA00022692"/>
    </source>
</evidence>
<evidence type="ECO:0000313" key="14">
    <source>
        <dbReference type="Proteomes" id="UP001596060"/>
    </source>
</evidence>
<dbReference type="PANTHER" id="PTHR11537">
    <property type="entry name" value="VOLTAGE-GATED POTASSIUM CHANNEL"/>
    <property type="match status" value="1"/>
</dbReference>
<feature type="transmembrane region" description="Helical" evidence="11">
    <location>
        <begin position="29"/>
        <end position="47"/>
    </location>
</feature>
<proteinExistence type="predicted"/>
<dbReference type="RefSeq" id="WP_066718639.1">
    <property type="nucleotide sequence ID" value="NZ_JBHSLU010000010.1"/>
</dbReference>
<keyword evidence="4 11" id="KW-0812">Transmembrane</keyword>
<keyword evidence="8" id="KW-0406">Ion transport</keyword>
<evidence type="ECO:0000256" key="1">
    <source>
        <dbReference type="ARBA" id="ARBA00004141"/>
    </source>
</evidence>
<keyword evidence="7 11" id="KW-1133">Transmembrane helix</keyword>
<evidence type="ECO:0000256" key="11">
    <source>
        <dbReference type="SAM" id="Phobius"/>
    </source>
</evidence>
<keyword evidence="14" id="KW-1185">Reference proteome</keyword>
<dbReference type="SUPFAM" id="SSF81324">
    <property type="entry name" value="Voltage-gated potassium channels"/>
    <property type="match status" value="1"/>
</dbReference>
<evidence type="ECO:0000256" key="8">
    <source>
        <dbReference type="ARBA" id="ARBA00023065"/>
    </source>
</evidence>
<comment type="caution">
    <text evidence="13">The sequence shown here is derived from an EMBL/GenBank/DDBJ whole genome shotgun (WGS) entry which is preliminary data.</text>
</comment>
<protein>
    <submittedName>
        <fullName evidence="13">Cyclic nucleotide-gated ion channel</fullName>
    </submittedName>
</protein>
<keyword evidence="3" id="KW-0633">Potassium transport</keyword>
<feature type="domain" description="Cyclic nucleotide-binding" evidence="12">
    <location>
        <begin position="268"/>
        <end position="369"/>
    </location>
</feature>
<evidence type="ECO:0000313" key="13">
    <source>
        <dbReference type="EMBL" id="MFC5504916.1"/>
    </source>
</evidence>
<dbReference type="CDD" id="cd00038">
    <property type="entry name" value="CAP_ED"/>
    <property type="match status" value="1"/>
</dbReference>
<dbReference type="InterPro" id="IPR028325">
    <property type="entry name" value="VG_K_chnl"/>
</dbReference>
<feature type="transmembrane region" description="Helical" evidence="11">
    <location>
        <begin position="223"/>
        <end position="247"/>
    </location>
</feature>
<evidence type="ECO:0000256" key="3">
    <source>
        <dbReference type="ARBA" id="ARBA00022538"/>
    </source>
</evidence>
<comment type="subcellular location">
    <subcellularLocation>
        <location evidence="1">Membrane</location>
        <topology evidence="1">Multi-pass membrane protein</topology>
    </subcellularLocation>
</comment>
<sequence>MAVAAPKGWRRQVHLWLDHGAGDDPVANGIHRGLVLLICANVAAIVLESVPDIAARFGPVFHALETVSLALFALEYVARLWVAPEHVRYRALTPAQARLTYAASLPAMVDLLATLPLAFAMLGLADLQFLLLLRLLRFFKLGRYSPGMASLAAALQAERKALFACFVVLMGVMLMTASVMHLVEREAQPDKLGTIPDAMWWAIITLTTVGYGDVSPITAAGKAVAAVTAVLGLVMLALPVGIVATAFAQEIHRREFVVTWSMIARVPLFGQLDAVEIAEVMQFLRARTVRNGVVVAHDGEPLQALYFVASGEVELALPEGKTILDEGHFFGALVLDDVAITSHASGVNAAVATAPTKLLVLDQIDFKALTARSPKLAAHIRKLARDA</sequence>
<dbReference type="Gene3D" id="2.60.120.10">
    <property type="entry name" value="Jelly Rolls"/>
    <property type="match status" value="1"/>
</dbReference>
<reference evidence="14" key="1">
    <citation type="journal article" date="2019" name="Int. J. Syst. Evol. Microbiol.">
        <title>The Global Catalogue of Microorganisms (GCM) 10K type strain sequencing project: providing services to taxonomists for standard genome sequencing and annotation.</title>
        <authorList>
            <consortium name="The Broad Institute Genomics Platform"/>
            <consortium name="The Broad Institute Genome Sequencing Center for Infectious Disease"/>
            <person name="Wu L."/>
            <person name="Ma J."/>
        </authorList>
    </citation>
    <scope>NUCLEOTIDE SEQUENCE [LARGE SCALE GENOMIC DNA]</scope>
    <source>
        <strain evidence="14">CCUG 43117</strain>
    </source>
</reference>
<dbReference type="InterPro" id="IPR000595">
    <property type="entry name" value="cNMP-bd_dom"/>
</dbReference>
<keyword evidence="10" id="KW-0407">Ion channel</keyword>
<evidence type="ECO:0000256" key="6">
    <source>
        <dbReference type="ARBA" id="ARBA00022958"/>
    </source>
</evidence>
<dbReference type="InterPro" id="IPR014710">
    <property type="entry name" value="RmlC-like_jellyroll"/>
</dbReference>
<dbReference type="EMBL" id="JBHSLU010000010">
    <property type="protein sequence ID" value="MFC5504916.1"/>
    <property type="molecule type" value="Genomic_DNA"/>
</dbReference>
<name>A0ABW0NWS3_9HYPH</name>
<dbReference type="Gene3D" id="1.10.287.70">
    <property type="match status" value="1"/>
</dbReference>
<organism evidence="13 14">
    <name type="scientific">Bosea massiliensis</name>
    <dbReference type="NCBI Taxonomy" id="151419"/>
    <lineage>
        <taxon>Bacteria</taxon>
        <taxon>Pseudomonadati</taxon>
        <taxon>Pseudomonadota</taxon>
        <taxon>Alphaproteobacteria</taxon>
        <taxon>Hyphomicrobiales</taxon>
        <taxon>Boseaceae</taxon>
        <taxon>Bosea</taxon>
    </lineage>
</organism>
<dbReference type="SUPFAM" id="SSF51206">
    <property type="entry name" value="cAMP-binding domain-like"/>
    <property type="match status" value="1"/>
</dbReference>
<feature type="transmembrane region" description="Helical" evidence="11">
    <location>
        <begin position="111"/>
        <end position="133"/>
    </location>
</feature>
<dbReference type="PANTHER" id="PTHR11537:SF254">
    <property type="entry name" value="POTASSIUM VOLTAGE-GATED CHANNEL PROTEIN SHAB"/>
    <property type="match status" value="1"/>
</dbReference>
<dbReference type="InterPro" id="IPR018490">
    <property type="entry name" value="cNMP-bd_dom_sf"/>
</dbReference>
<keyword evidence="6" id="KW-0630">Potassium</keyword>
<gene>
    <name evidence="13" type="ORF">ACFPN9_06550</name>
</gene>
<dbReference type="SMART" id="SM00100">
    <property type="entry name" value="cNMP"/>
    <property type="match status" value="1"/>
</dbReference>
<evidence type="ECO:0000256" key="5">
    <source>
        <dbReference type="ARBA" id="ARBA00022826"/>
    </source>
</evidence>
<keyword evidence="5" id="KW-0631">Potassium channel</keyword>
<evidence type="ECO:0000256" key="9">
    <source>
        <dbReference type="ARBA" id="ARBA00023136"/>
    </source>
</evidence>
<dbReference type="Pfam" id="PF00520">
    <property type="entry name" value="Ion_trans"/>
    <property type="match status" value="1"/>
</dbReference>
<evidence type="ECO:0000256" key="2">
    <source>
        <dbReference type="ARBA" id="ARBA00022448"/>
    </source>
</evidence>
<dbReference type="PRINTS" id="PR00169">
    <property type="entry name" value="KCHANNEL"/>
</dbReference>
<keyword evidence="2" id="KW-0813">Transport</keyword>
<feature type="transmembrane region" description="Helical" evidence="11">
    <location>
        <begin position="161"/>
        <end position="183"/>
    </location>
</feature>
<dbReference type="Proteomes" id="UP001596060">
    <property type="component" value="Unassembled WGS sequence"/>
</dbReference>
<dbReference type="PROSITE" id="PS50042">
    <property type="entry name" value="CNMP_BINDING_3"/>
    <property type="match status" value="1"/>
</dbReference>
<dbReference type="InterPro" id="IPR005821">
    <property type="entry name" value="Ion_trans_dom"/>
</dbReference>
<evidence type="ECO:0000259" key="12">
    <source>
        <dbReference type="PROSITE" id="PS50042"/>
    </source>
</evidence>
<dbReference type="Pfam" id="PF00027">
    <property type="entry name" value="cNMP_binding"/>
    <property type="match status" value="1"/>
</dbReference>
<accession>A0ABW0NWS3</accession>
<evidence type="ECO:0000256" key="7">
    <source>
        <dbReference type="ARBA" id="ARBA00022989"/>
    </source>
</evidence>
<evidence type="ECO:0000256" key="10">
    <source>
        <dbReference type="ARBA" id="ARBA00023303"/>
    </source>
</evidence>
<keyword evidence="9 11" id="KW-0472">Membrane</keyword>